<evidence type="ECO:0000256" key="3">
    <source>
        <dbReference type="ARBA" id="ARBA00022527"/>
    </source>
</evidence>
<keyword evidence="15" id="KW-0472">Membrane</keyword>
<dbReference type="Gene3D" id="3.30.200.20">
    <property type="entry name" value="Phosphorylase Kinase, domain 1"/>
    <property type="match status" value="1"/>
</dbReference>
<feature type="domain" description="Protein kinase" evidence="17">
    <location>
        <begin position="523"/>
        <end position="811"/>
    </location>
</feature>
<dbReference type="Pfam" id="PF08276">
    <property type="entry name" value="PAN_2"/>
    <property type="match status" value="1"/>
</dbReference>
<dbReference type="InterPro" id="IPR024171">
    <property type="entry name" value="SRK-like_kinase"/>
</dbReference>
<dbReference type="CDD" id="cd00028">
    <property type="entry name" value="B_lectin"/>
    <property type="match status" value="1"/>
</dbReference>
<comment type="catalytic activity">
    <reaction evidence="12 13">
        <text>L-seryl-[protein] + ATP = O-phospho-L-seryl-[protein] + ADP + H(+)</text>
        <dbReference type="Rhea" id="RHEA:17989"/>
        <dbReference type="Rhea" id="RHEA-COMP:9863"/>
        <dbReference type="Rhea" id="RHEA-COMP:11604"/>
        <dbReference type="ChEBI" id="CHEBI:15378"/>
        <dbReference type="ChEBI" id="CHEBI:29999"/>
        <dbReference type="ChEBI" id="CHEBI:30616"/>
        <dbReference type="ChEBI" id="CHEBI:83421"/>
        <dbReference type="ChEBI" id="CHEBI:456216"/>
        <dbReference type="EC" id="2.7.11.1"/>
    </reaction>
</comment>
<evidence type="ECO:0000313" key="20">
    <source>
        <dbReference type="EMBL" id="KAF3433834.1"/>
    </source>
</evidence>
<feature type="transmembrane region" description="Helical" evidence="15">
    <location>
        <begin position="449"/>
        <end position="471"/>
    </location>
</feature>
<dbReference type="Proteomes" id="UP000796880">
    <property type="component" value="Unassembled WGS sequence"/>
</dbReference>
<feature type="domain" description="Apple" evidence="19">
    <location>
        <begin position="350"/>
        <end position="436"/>
    </location>
</feature>
<feature type="binding site" evidence="14">
    <location>
        <position position="551"/>
    </location>
    <ligand>
        <name>ATP</name>
        <dbReference type="ChEBI" id="CHEBI:30616"/>
    </ligand>
</feature>
<dbReference type="InterPro" id="IPR008271">
    <property type="entry name" value="Ser/Thr_kinase_AS"/>
</dbReference>
<dbReference type="GO" id="GO:0004674">
    <property type="term" value="F:protein serine/threonine kinase activity"/>
    <property type="evidence" value="ECO:0007669"/>
    <property type="project" value="UniProtKB-KW"/>
</dbReference>
<dbReference type="Pfam" id="PF00954">
    <property type="entry name" value="S_locus_glycop"/>
    <property type="match status" value="1"/>
</dbReference>
<dbReference type="GO" id="GO:0048544">
    <property type="term" value="P:recognition of pollen"/>
    <property type="evidence" value="ECO:0007669"/>
    <property type="project" value="InterPro"/>
</dbReference>
<keyword evidence="9" id="KW-1015">Disulfide bond</keyword>
<dbReference type="InterPro" id="IPR036426">
    <property type="entry name" value="Bulb-type_lectin_dom_sf"/>
</dbReference>
<dbReference type="InterPro" id="IPR000719">
    <property type="entry name" value="Prot_kinase_dom"/>
</dbReference>
<evidence type="ECO:0000256" key="5">
    <source>
        <dbReference type="ARBA" id="ARBA00022729"/>
    </source>
</evidence>
<dbReference type="FunFam" id="1.10.510.10:FF:000467">
    <property type="entry name" value="Liguleless narrow1"/>
    <property type="match status" value="1"/>
</dbReference>
<dbReference type="InterPro" id="IPR000858">
    <property type="entry name" value="S_locus_glycoprot_dom"/>
</dbReference>
<reference evidence="20" key="1">
    <citation type="submission" date="2020-03" db="EMBL/GenBank/DDBJ databases">
        <title>A high-quality chromosome-level genome assembly of a woody plant with both climbing and erect habits, Rhamnella rubrinervis.</title>
        <authorList>
            <person name="Lu Z."/>
            <person name="Yang Y."/>
            <person name="Zhu X."/>
            <person name="Sun Y."/>
        </authorList>
    </citation>
    <scope>NUCLEOTIDE SEQUENCE</scope>
    <source>
        <strain evidence="20">BYM</strain>
        <tissue evidence="20">Leaf</tissue>
    </source>
</reference>
<dbReference type="FunFam" id="3.30.200.20:FF:000195">
    <property type="entry name" value="G-type lectin S-receptor-like serine/threonine-protein kinase"/>
    <property type="match status" value="1"/>
</dbReference>
<keyword evidence="8 13" id="KW-0067">ATP-binding</keyword>
<accession>A0A8K0DTJ6</accession>
<evidence type="ECO:0000256" key="7">
    <source>
        <dbReference type="ARBA" id="ARBA00022777"/>
    </source>
</evidence>
<evidence type="ECO:0000256" key="12">
    <source>
        <dbReference type="ARBA" id="ARBA00048679"/>
    </source>
</evidence>
<dbReference type="SMART" id="SM00220">
    <property type="entry name" value="S_TKc"/>
    <property type="match status" value="1"/>
</dbReference>
<dbReference type="InterPro" id="IPR017441">
    <property type="entry name" value="Protein_kinase_ATP_BS"/>
</dbReference>
<dbReference type="SUPFAM" id="SSF51110">
    <property type="entry name" value="alpha-D-mannose-specific plant lectins"/>
    <property type="match status" value="1"/>
</dbReference>
<dbReference type="PROSITE" id="PS50948">
    <property type="entry name" value="PAN"/>
    <property type="match status" value="1"/>
</dbReference>
<evidence type="ECO:0000259" key="19">
    <source>
        <dbReference type="PROSITE" id="PS50948"/>
    </source>
</evidence>
<keyword evidence="15" id="KW-1133">Transmembrane helix</keyword>
<dbReference type="SMART" id="SM00473">
    <property type="entry name" value="PAN_AP"/>
    <property type="match status" value="1"/>
</dbReference>
<dbReference type="GO" id="GO:0005886">
    <property type="term" value="C:plasma membrane"/>
    <property type="evidence" value="ECO:0007669"/>
    <property type="project" value="UniProtKB-SubCell"/>
</dbReference>
<keyword evidence="4 13" id="KW-0808">Transferase</keyword>
<keyword evidence="7 13" id="KW-0418">Kinase</keyword>
<dbReference type="GO" id="GO:0005524">
    <property type="term" value="F:ATP binding"/>
    <property type="evidence" value="ECO:0007669"/>
    <property type="project" value="UniProtKB-UniRule"/>
</dbReference>
<dbReference type="PANTHER" id="PTHR27002">
    <property type="entry name" value="RECEPTOR-LIKE SERINE/THREONINE-PROTEIN KINASE SD1-8"/>
    <property type="match status" value="1"/>
</dbReference>
<dbReference type="Gene3D" id="1.10.510.10">
    <property type="entry name" value="Transferase(Phosphotransferase) domain 1"/>
    <property type="match status" value="1"/>
</dbReference>
<proteinExistence type="inferred from homology"/>
<evidence type="ECO:0000256" key="15">
    <source>
        <dbReference type="SAM" id="Phobius"/>
    </source>
</evidence>
<dbReference type="SUPFAM" id="SSF56112">
    <property type="entry name" value="Protein kinase-like (PK-like)"/>
    <property type="match status" value="1"/>
</dbReference>
<keyword evidence="15" id="KW-0812">Transmembrane</keyword>
<protein>
    <recommendedName>
        <fullName evidence="13">Receptor-like serine/threonine-protein kinase</fullName>
        <ecNumber evidence="13">2.7.11.1</ecNumber>
    </recommendedName>
</protein>
<feature type="signal peptide" evidence="16">
    <location>
        <begin position="1"/>
        <end position="23"/>
    </location>
</feature>
<sequence>MAVTKNFLLLLLLLHCCYYSCFFVEFATATATDTITFNHSIKGSETIISNPSVFELGFFSPVNSTNRYLGIWYSFSPNVVVWVANRDNPLRDNSNGILKISMDGNLVLSDARGQVLWSSSNSATSSGTTMVSNNSSAQLLATGNLVLKDYQGTTIWESFVHPCDTMLPKMRLIASSKQQSKAQLTSWKSVSDPSIGSFSASLESRNFPEAFIWKGERPYWRSGPWNGQKFLGTFGTNFGYLDGLMVVDNKEGNVYGTFGFVRSFTFSRYVLTWQGQLALSYWSSEKKKWEILGSAPNLCGVYGTCGAFGSCSSVFSAECRCLRGFEPSNKQEWNTGNWISGCVRRTPLQCDRLNKSTAKESGKDDAFIKLTAMKVPDFMILSSAPQDNCKDQCLKNCSCTAYAFDIAIGCMLWSGNLIDLQQLPNGNGTDLYIRLDNSEFSERKQLAKVITIAVLVGTFIIATGAYFLYMWNYKQRVRKRKSNEMHSQGFKGIESLKFPGEVLKQHELRLFNFEKLAVATNNFHSDTMLGEGGFGQVYRGKLEDGLVIAIKRLSRASGQGLIEFTNEVVVISELQHRNLVKLLGYCVDGEEKMLIYEYLPNRSLDAFVFDPLKKKLLDWRKRFNIIEGIGRGLLYLHRDSRLKIIHRDLKPSNILLDEELNPKISDFGMAKIFQGNDNHANTRRVVGTYGYMSPEYAFEGLFSEKSDVFSFGVLLLEIVSGRRNSSFHQDEEYSSLLKFAWKLWNENNIIALTDPALSSCYQDDENEIMRCLQVGLLCVQESARSRPSMPSVVSMLNGEIVDLPTPNKPAFTGRHIASYTDSSSQLNRGKCSINNASLTTIDGR</sequence>
<keyword evidence="3 13" id="KW-0723">Serine/threonine-protein kinase</keyword>
<evidence type="ECO:0000256" key="11">
    <source>
        <dbReference type="ARBA" id="ARBA00047899"/>
    </source>
</evidence>
<dbReference type="PROSITE" id="PS50011">
    <property type="entry name" value="PROTEIN_KINASE_DOM"/>
    <property type="match status" value="1"/>
</dbReference>
<evidence type="ECO:0000256" key="1">
    <source>
        <dbReference type="ARBA" id="ARBA00004251"/>
    </source>
</evidence>
<dbReference type="FunFam" id="2.90.10.10:FF:000005">
    <property type="entry name" value="G-type lectin S-receptor-like serine/threonine-protein kinase"/>
    <property type="match status" value="1"/>
</dbReference>
<comment type="subcellular location">
    <subcellularLocation>
        <location evidence="1">Cell membrane</location>
        <topology evidence="1">Single-pass type I membrane protein</topology>
    </subcellularLocation>
</comment>
<dbReference type="CDD" id="cd01098">
    <property type="entry name" value="PAN_AP_plant"/>
    <property type="match status" value="1"/>
</dbReference>
<dbReference type="PROSITE" id="PS50927">
    <property type="entry name" value="BULB_LECTIN"/>
    <property type="match status" value="1"/>
</dbReference>
<keyword evidence="10" id="KW-0325">Glycoprotein</keyword>
<dbReference type="EMBL" id="VOIH02000011">
    <property type="protein sequence ID" value="KAF3433834.1"/>
    <property type="molecule type" value="Genomic_DNA"/>
</dbReference>
<dbReference type="InterPro" id="IPR011009">
    <property type="entry name" value="Kinase-like_dom_sf"/>
</dbReference>
<evidence type="ECO:0000256" key="16">
    <source>
        <dbReference type="SAM" id="SignalP"/>
    </source>
</evidence>
<evidence type="ECO:0000256" key="13">
    <source>
        <dbReference type="PIRNR" id="PIRNR000641"/>
    </source>
</evidence>
<dbReference type="InterPro" id="IPR001480">
    <property type="entry name" value="Bulb-type_lectin_dom"/>
</dbReference>
<evidence type="ECO:0000256" key="9">
    <source>
        <dbReference type="ARBA" id="ARBA00023157"/>
    </source>
</evidence>
<dbReference type="PANTHER" id="PTHR27002:SF1082">
    <property type="entry name" value="OS06G0693000 PROTEIN"/>
    <property type="match status" value="1"/>
</dbReference>
<keyword evidence="2" id="KW-1003">Cell membrane</keyword>
<organism evidence="20 21">
    <name type="scientific">Rhamnella rubrinervis</name>
    <dbReference type="NCBI Taxonomy" id="2594499"/>
    <lineage>
        <taxon>Eukaryota</taxon>
        <taxon>Viridiplantae</taxon>
        <taxon>Streptophyta</taxon>
        <taxon>Embryophyta</taxon>
        <taxon>Tracheophyta</taxon>
        <taxon>Spermatophyta</taxon>
        <taxon>Magnoliopsida</taxon>
        <taxon>eudicotyledons</taxon>
        <taxon>Gunneridae</taxon>
        <taxon>Pentapetalae</taxon>
        <taxon>rosids</taxon>
        <taxon>fabids</taxon>
        <taxon>Rosales</taxon>
        <taxon>Rhamnaceae</taxon>
        <taxon>rhamnoid group</taxon>
        <taxon>Rhamneae</taxon>
        <taxon>Rhamnella</taxon>
    </lineage>
</organism>
<name>A0A8K0DTJ6_9ROSA</name>
<dbReference type="InterPro" id="IPR001245">
    <property type="entry name" value="Ser-Thr/Tyr_kinase_cat_dom"/>
</dbReference>
<evidence type="ECO:0000256" key="14">
    <source>
        <dbReference type="PROSITE-ProRule" id="PRU10141"/>
    </source>
</evidence>
<evidence type="ECO:0000256" key="2">
    <source>
        <dbReference type="ARBA" id="ARBA00022475"/>
    </source>
</evidence>
<feature type="chain" id="PRO_5035458977" description="Receptor-like serine/threonine-protein kinase" evidence="16">
    <location>
        <begin position="24"/>
        <end position="844"/>
    </location>
</feature>
<keyword evidence="21" id="KW-1185">Reference proteome</keyword>
<evidence type="ECO:0000259" key="17">
    <source>
        <dbReference type="PROSITE" id="PS50011"/>
    </source>
</evidence>
<keyword evidence="6 13" id="KW-0547">Nucleotide-binding</keyword>
<dbReference type="OrthoDB" id="1934880at2759"/>
<dbReference type="Gene3D" id="2.90.10.10">
    <property type="entry name" value="Bulb-type lectin domain"/>
    <property type="match status" value="1"/>
</dbReference>
<dbReference type="CDD" id="cd14066">
    <property type="entry name" value="STKc_IRAK"/>
    <property type="match status" value="1"/>
</dbReference>
<gene>
    <name evidence="20" type="ORF">FNV43_RR24937</name>
</gene>
<dbReference type="PROSITE" id="PS00108">
    <property type="entry name" value="PROTEIN_KINASE_ST"/>
    <property type="match status" value="1"/>
</dbReference>
<evidence type="ECO:0000256" key="6">
    <source>
        <dbReference type="ARBA" id="ARBA00022741"/>
    </source>
</evidence>
<comment type="caution">
    <text evidence="20">The sequence shown here is derived from an EMBL/GenBank/DDBJ whole genome shotgun (WGS) entry which is preliminary data.</text>
</comment>
<evidence type="ECO:0000259" key="18">
    <source>
        <dbReference type="PROSITE" id="PS50927"/>
    </source>
</evidence>
<dbReference type="AlphaFoldDB" id="A0A8K0DTJ6"/>
<dbReference type="Pfam" id="PF01453">
    <property type="entry name" value="B_lectin"/>
    <property type="match status" value="1"/>
</dbReference>
<dbReference type="Pfam" id="PF07714">
    <property type="entry name" value="PK_Tyr_Ser-Thr"/>
    <property type="match status" value="1"/>
</dbReference>
<dbReference type="InterPro" id="IPR003609">
    <property type="entry name" value="Pan_app"/>
</dbReference>
<dbReference type="PROSITE" id="PS00107">
    <property type="entry name" value="PROTEIN_KINASE_ATP"/>
    <property type="match status" value="1"/>
</dbReference>
<dbReference type="PIRSF" id="PIRSF000641">
    <property type="entry name" value="SRK"/>
    <property type="match status" value="1"/>
</dbReference>
<dbReference type="SMART" id="SM00108">
    <property type="entry name" value="B_lectin"/>
    <property type="match status" value="1"/>
</dbReference>
<dbReference type="EC" id="2.7.11.1" evidence="13"/>
<comment type="catalytic activity">
    <reaction evidence="11 13">
        <text>L-threonyl-[protein] + ATP = O-phospho-L-threonyl-[protein] + ADP + H(+)</text>
        <dbReference type="Rhea" id="RHEA:46608"/>
        <dbReference type="Rhea" id="RHEA-COMP:11060"/>
        <dbReference type="Rhea" id="RHEA-COMP:11605"/>
        <dbReference type="ChEBI" id="CHEBI:15378"/>
        <dbReference type="ChEBI" id="CHEBI:30013"/>
        <dbReference type="ChEBI" id="CHEBI:30616"/>
        <dbReference type="ChEBI" id="CHEBI:61977"/>
        <dbReference type="ChEBI" id="CHEBI:456216"/>
        <dbReference type="EC" id="2.7.11.1"/>
    </reaction>
</comment>
<evidence type="ECO:0000256" key="8">
    <source>
        <dbReference type="ARBA" id="ARBA00022840"/>
    </source>
</evidence>
<comment type="similarity">
    <text evidence="13">Belongs to the protein kinase superfamily. Ser/Thr protein kinase family.</text>
</comment>
<evidence type="ECO:0000256" key="10">
    <source>
        <dbReference type="ARBA" id="ARBA00023180"/>
    </source>
</evidence>
<evidence type="ECO:0000256" key="4">
    <source>
        <dbReference type="ARBA" id="ARBA00022679"/>
    </source>
</evidence>
<feature type="domain" description="Bulb-type lectin" evidence="18">
    <location>
        <begin position="32"/>
        <end position="160"/>
    </location>
</feature>
<evidence type="ECO:0000313" key="21">
    <source>
        <dbReference type="Proteomes" id="UP000796880"/>
    </source>
</evidence>
<keyword evidence="5 16" id="KW-0732">Signal</keyword>